<evidence type="ECO:0000256" key="1">
    <source>
        <dbReference type="SAM" id="MobiDB-lite"/>
    </source>
</evidence>
<name>A0A0A1U9Z8_ENTIV</name>
<reference evidence="2 3" key="1">
    <citation type="submission" date="2012-10" db="EMBL/GenBank/DDBJ databases">
        <authorList>
            <person name="Zafar N."/>
            <person name="Inman J."/>
            <person name="Hall N."/>
            <person name="Lorenzi H."/>
            <person name="Caler E."/>
        </authorList>
    </citation>
    <scope>NUCLEOTIDE SEQUENCE [LARGE SCALE GENOMIC DNA]</scope>
    <source>
        <strain evidence="2 3">IP1</strain>
    </source>
</reference>
<dbReference type="InterPro" id="IPR011989">
    <property type="entry name" value="ARM-like"/>
</dbReference>
<dbReference type="Gene3D" id="1.25.10.10">
    <property type="entry name" value="Leucine-rich Repeat Variant"/>
    <property type="match status" value="2"/>
</dbReference>
<dbReference type="AlphaFoldDB" id="A0A0A1U9Z8"/>
<feature type="compositionally biased region" description="Basic and acidic residues" evidence="1">
    <location>
        <begin position="46"/>
        <end position="57"/>
    </location>
</feature>
<dbReference type="Proteomes" id="UP000014680">
    <property type="component" value="Unassembled WGS sequence"/>
</dbReference>
<accession>A0A0A1U9Z8</accession>
<dbReference type="RefSeq" id="XP_004255735.1">
    <property type="nucleotide sequence ID" value="XM_004255687.1"/>
</dbReference>
<feature type="compositionally biased region" description="Basic and acidic residues" evidence="1">
    <location>
        <begin position="1"/>
        <end position="17"/>
    </location>
</feature>
<dbReference type="PANTHER" id="PTHR10957">
    <property type="entry name" value="RAP1 GTPASE-GDP DISSOCIATION STIMULATOR 1"/>
    <property type="match status" value="1"/>
</dbReference>
<evidence type="ECO:0000313" key="3">
    <source>
        <dbReference type="Proteomes" id="UP000014680"/>
    </source>
</evidence>
<dbReference type="GeneID" id="14887942"/>
<dbReference type="InterPro" id="IPR016024">
    <property type="entry name" value="ARM-type_fold"/>
</dbReference>
<dbReference type="VEuPathDB" id="AmoebaDB:EIN_491330"/>
<feature type="non-terminal residue" evidence="2">
    <location>
        <position position="1"/>
    </location>
</feature>
<keyword evidence="3" id="KW-1185">Reference proteome</keyword>
<dbReference type="OrthoDB" id="26149at2759"/>
<dbReference type="InterPro" id="IPR040144">
    <property type="entry name" value="RAP1GDS1"/>
</dbReference>
<gene>
    <name evidence="2" type="ORF">EIN_491330</name>
</gene>
<feature type="region of interest" description="Disordered" evidence="1">
    <location>
        <begin position="1"/>
        <end position="60"/>
    </location>
</feature>
<organism evidence="2 3">
    <name type="scientific">Entamoeba invadens IP1</name>
    <dbReference type="NCBI Taxonomy" id="370355"/>
    <lineage>
        <taxon>Eukaryota</taxon>
        <taxon>Amoebozoa</taxon>
        <taxon>Evosea</taxon>
        <taxon>Archamoebae</taxon>
        <taxon>Mastigamoebida</taxon>
        <taxon>Entamoebidae</taxon>
        <taxon>Entamoeba</taxon>
    </lineage>
</organism>
<sequence>GNRERRSIEKKAHKDALKQSVCAPFHPLSKSSLGADPPPPLAGGEPHPRPHSTDKESGFNGDAQTVAEKWTSFKKHSRQIFFFGKGGGQCRSSDECRDVEGAREKLVNKDLLVFISSKLKSPSESLALQTCRCLVNMTYYNEDARKCLFTEADALKELTNIVKSYPTLQLVGLSCYANMFESCEELQTLLIDDGFLSVCEACVSTNYATVIRTLNNISVLDKTNFIFASHFFEVFLDSVPTDLADTSFSEVAEFTISHLSYPEFRKCFVKHFGKFEVCYEKAIDVVVSPLFPKNVEEESLNTVCLAVKTVFDLYDSIFQYQDLTFMYENILDLTIAYTLHGDLFAKDFIPAPTQDHTCSILCHVATIDQYLPKIFEHYATFLKLTVGTNGNSKLMELQKHASGILQSFSTNEEYCKKMVADDVITQFKVLFDGMGMNNQPLIFRCLSVLHNMTVMLDDKSVLMTDSSCYLIVQTFKMMGNIVVRFSAVQCLRNLINADAKFFEVFKKNGGCDALLDVCLGKDERQENQEQPDKRVRYESTRILVSILKTDKDRLNDFARTDEVYKCLLENLKTDFALLIKEVMTLIIQFMDWGFSIPNEVLVEIRAVVKDKLETLLKSPAENQTMNKDVLDVFEKFLNH</sequence>
<dbReference type="EMBL" id="KB206684">
    <property type="protein sequence ID" value="ELP88964.1"/>
    <property type="molecule type" value="Genomic_DNA"/>
</dbReference>
<dbReference type="KEGG" id="eiv:EIN_491330"/>
<dbReference type="OMA" id="SKNSRMM"/>
<dbReference type="SUPFAM" id="SSF48371">
    <property type="entry name" value="ARM repeat"/>
    <property type="match status" value="1"/>
</dbReference>
<dbReference type="GO" id="GO:0005085">
    <property type="term" value="F:guanyl-nucleotide exchange factor activity"/>
    <property type="evidence" value="ECO:0007669"/>
    <property type="project" value="InterPro"/>
</dbReference>
<protein>
    <submittedName>
        <fullName evidence="2">Uncharacterized protein</fullName>
    </submittedName>
</protein>
<evidence type="ECO:0000313" key="2">
    <source>
        <dbReference type="EMBL" id="ELP88964.1"/>
    </source>
</evidence>
<proteinExistence type="predicted"/>